<proteinExistence type="predicted"/>
<evidence type="ECO:0000256" key="1">
    <source>
        <dbReference type="SAM" id="Phobius"/>
    </source>
</evidence>
<dbReference type="Proteomes" id="UP000318825">
    <property type="component" value="Unassembled WGS sequence"/>
</dbReference>
<evidence type="ECO:0000313" key="3">
    <source>
        <dbReference type="Proteomes" id="UP000318825"/>
    </source>
</evidence>
<dbReference type="OrthoDB" id="8265394at2"/>
<organism evidence="2 3">
    <name type="scientific">Nitrobacter winogradskyi</name>
    <name type="common">Nitrobacter agilis</name>
    <dbReference type="NCBI Taxonomy" id="913"/>
    <lineage>
        <taxon>Bacteria</taxon>
        <taxon>Pseudomonadati</taxon>
        <taxon>Pseudomonadota</taxon>
        <taxon>Alphaproteobacteria</taxon>
        <taxon>Hyphomicrobiales</taxon>
        <taxon>Nitrobacteraceae</taxon>
        <taxon>Nitrobacter</taxon>
    </lineage>
</organism>
<keyword evidence="1" id="KW-0472">Membrane</keyword>
<gene>
    <name evidence="2" type="ORF">NWI01_22530</name>
</gene>
<dbReference type="EMBL" id="BJNF01000060">
    <property type="protein sequence ID" value="GEC16361.1"/>
    <property type="molecule type" value="Genomic_DNA"/>
</dbReference>
<name>A0A4Y3WDZ3_NITWI</name>
<protein>
    <submittedName>
        <fullName evidence="2">Uncharacterized protein</fullName>
    </submittedName>
</protein>
<reference evidence="2 3" key="1">
    <citation type="submission" date="2019-06" db="EMBL/GenBank/DDBJ databases">
        <title>Whole genome shotgun sequence of Nitrobacter winogradskyi NBRC 14297.</title>
        <authorList>
            <person name="Hosoyama A."/>
            <person name="Uohara A."/>
            <person name="Ohji S."/>
            <person name="Ichikawa N."/>
        </authorList>
    </citation>
    <scope>NUCLEOTIDE SEQUENCE [LARGE SCALE GENOMIC DNA]</scope>
    <source>
        <strain evidence="2 3">NBRC 14297</strain>
    </source>
</reference>
<feature type="transmembrane region" description="Helical" evidence="1">
    <location>
        <begin position="6"/>
        <end position="21"/>
    </location>
</feature>
<feature type="transmembrane region" description="Helical" evidence="1">
    <location>
        <begin position="64"/>
        <end position="86"/>
    </location>
</feature>
<dbReference type="RefSeq" id="WP_141383996.1">
    <property type="nucleotide sequence ID" value="NZ_BJNF01000060.1"/>
</dbReference>
<comment type="caution">
    <text evidence="2">The sequence shown here is derived from an EMBL/GenBank/DDBJ whole genome shotgun (WGS) entry which is preliminary data.</text>
</comment>
<keyword evidence="1" id="KW-1133">Transmembrane helix</keyword>
<sequence length="90" mass="9951">MLQNLGRIFLAIVIPIYLGYVRASLNVFDVYLILAASWSLWAYGQPGPRELWESGGIIAVLKGWFVMVFAILLVAGPAYGVGYLIARFLS</sequence>
<evidence type="ECO:0000313" key="2">
    <source>
        <dbReference type="EMBL" id="GEC16361.1"/>
    </source>
</evidence>
<keyword evidence="1" id="KW-0812">Transmembrane</keyword>
<accession>A0A4Y3WDZ3</accession>
<dbReference type="AlphaFoldDB" id="A0A4Y3WDZ3"/>